<evidence type="ECO:0000256" key="1">
    <source>
        <dbReference type="SAM" id="Coils"/>
    </source>
</evidence>
<sequence>MIRRSLSHNQRRRYFVCSTMKILLVLLYPFAFSTAFHVVNSPAKVRRSALKVVDSIGLGEDRRTQEAEEYPSELPFVSSGAVSDCEEYAYLIRNLAANLQDTKQKLSEIKQTVQRLSALESSHPGVAKLGKIPAHLKLALIEARAINDVYGPHSKQADMAWQNVADAHDRQQKELTVAEVQLEMQFATELSEESYMKGHEHDADTVLDMDSLEDVMDGLARIEQLARLAEIETERVDKIMDLF</sequence>
<accession>A0A7S3L4H7</accession>
<reference evidence="2" key="1">
    <citation type="submission" date="2021-01" db="EMBL/GenBank/DDBJ databases">
        <authorList>
            <person name="Corre E."/>
            <person name="Pelletier E."/>
            <person name="Niang G."/>
            <person name="Scheremetjew M."/>
            <person name="Finn R."/>
            <person name="Kale V."/>
            <person name="Holt S."/>
            <person name="Cochrane G."/>
            <person name="Meng A."/>
            <person name="Brown T."/>
            <person name="Cohen L."/>
        </authorList>
    </citation>
    <scope>NUCLEOTIDE SEQUENCE</scope>
    <source>
        <strain evidence="2">CCMP127</strain>
    </source>
</reference>
<name>A0A7S3L4H7_9STRA</name>
<dbReference type="AlphaFoldDB" id="A0A7S3L4H7"/>
<gene>
    <name evidence="2" type="ORF">ACOF00016_LOCUS8766</name>
</gene>
<feature type="coiled-coil region" evidence="1">
    <location>
        <begin position="92"/>
        <end position="119"/>
    </location>
</feature>
<protein>
    <submittedName>
        <fullName evidence="2">Uncharacterized protein</fullName>
    </submittedName>
</protein>
<evidence type="ECO:0000313" key="2">
    <source>
        <dbReference type="EMBL" id="CAE0411417.1"/>
    </source>
</evidence>
<keyword evidence="1" id="KW-0175">Coiled coil</keyword>
<organism evidence="2">
    <name type="scientific">Amphora coffeiformis</name>
    <dbReference type="NCBI Taxonomy" id="265554"/>
    <lineage>
        <taxon>Eukaryota</taxon>
        <taxon>Sar</taxon>
        <taxon>Stramenopiles</taxon>
        <taxon>Ochrophyta</taxon>
        <taxon>Bacillariophyta</taxon>
        <taxon>Bacillariophyceae</taxon>
        <taxon>Bacillariophycidae</taxon>
        <taxon>Thalassiophysales</taxon>
        <taxon>Catenulaceae</taxon>
        <taxon>Amphora</taxon>
    </lineage>
</organism>
<proteinExistence type="predicted"/>
<dbReference type="EMBL" id="HBIM01010498">
    <property type="protein sequence ID" value="CAE0411417.1"/>
    <property type="molecule type" value="Transcribed_RNA"/>
</dbReference>